<sequence length="555" mass="62574">MEATSAQLQTCPFLKLPSELLLEIFKYICDPEDNSGPDSSTVAPVLRLSAVSRRIREVIAGSPFIWANAVDFSRCRPCVEQFLRLSGGVVAIRLVTLESMRCKFNRKSKAGWQWELFLEAEGQVVERCRSLDMQTTDCMWNLGVQRVLERRALQDLASLRIGFRLSLCNIHQDVTDAKPLDPLFMAGETYPHLATLNLDNGCFAFDKAYFPALKALTITLRRNPTRDISSVMSSLEWTAFLCSLPQLEQLTLHNAMKHPLNSSDITTLPKVAHLPSLRILNLQDMQSHLGLFLENLRIASTCDISISTRVYDADVNGHGLNDPLYGLMIFLQRHFSSGASFGPYMSLILGNEVDGTSHGRRGSGCLRISNDISPQARTGSKFELDIKYIHRNNAVLGHFHPVFPRIHEQLARTALLVPFQSVTDMVVLFNDKSFAESAAQRHFFQAFDNLKRLDLYKVQSLLNMRLCHDNRAVSSSLFARLDVLGLVHMDFQRLWFEDIGLLHFDDPLGTLLALLETRLQGSSQCRQVQYITLAQCENTEELIDEVKKLGIAVTE</sequence>
<evidence type="ECO:0000313" key="2">
    <source>
        <dbReference type="EMBL" id="PPQ72622.1"/>
    </source>
</evidence>
<dbReference type="Pfam" id="PF12937">
    <property type="entry name" value="F-box-like"/>
    <property type="match status" value="1"/>
</dbReference>
<dbReference type="Proteomes" id="UP000284842">
    <property type="component" value="Unassembled WGS sequence"/>
</dbReference>
<dbReference type="InterPro" id="IPR036047">
    <property type="entry name" value="F-box-like_dom_sf"/>
</dbReference>
<dbReference type="AlphaFoldDB" id="A0A409W291"/>
<evidence type="ECO:0000313" key="3">
    <source>
        <dbReference type="Proteomes" id="UP000284842"/>
    </source>
</evidence>
<dbReference type="Gene3D" id="1.20.1280.50">
    <property type="match status" value="1"/>
</dbReference>
<reference evidence="2 3" key="1">
    <citation type="journal article" date="2018" name="Evol. Lett.">
        <title>Horizontal gene cluster transfer increased hallucinogenic mushroom diversity.</title>
        <authorList>
            <person name="Reynolds H.T."/>
            <person name="Vijayakumar V."/>
            <person name="Gluck-Thaler E."/>
            <person name="Korotkin H.B."/>
            <person name="Matheny P.B."/>
            <person name="Slot J.C."/>
        </authorList>
    </citation>
    <scope>NUCLEOTIDE SEQUENCE [LARGE SCALE GENOMIC DNA]</scope>
    <source>
        <strain evidence="2 3">2629</strain>
    </source>
</reference>
<keyword evidence="3" id="KW-1185">Reference proteome</keyword>
<feature type="domain" description="F-box" evidence="1">
    <location>
        <begin position="14"/>
        <end position="68"/>
    </location>
</feature>
<dbReference type="InParanoid" id="A0A409W291"/>
<dbReference type="SUPFAM" id="SSF52047">
    <property type="entry name" value="RNI-like"/>
    <property type="match status" value="1"/>
</dbReference>
<dbReference type="Gene3D" id="3.80.10.10">
    <property type="entry name" value="Ribonuclease Inhibitor"/>
    <property type="match status" value="1"/>
</dbReference>
<dbReference type="InterPro" id="IPR001810">
    <property type="entry name" value="F-box_dom"/>
</dbReference>
<protein>
    <recommendedName>
        <fullName evidence="1">F-box domain-containing protein</fullName>
    </recommendedName>
</protein>
<name>A0A409W291_9AGAR</name>
<dbReference type="EMBL" id="NHTK01005860">
    <property type="protein sequence ID" value="PPQ72622.1"/>
    <property type="molecule type" value="Genomic_DNA"/>
</dbReference>
<organism evidence="2 3">
    <name type="scientific">Panaeolus cyanescens</name>
    <dbReference type="NCBI Taxonomy" id="181874"/>
    <lineage>
        <taxon>Eukaryota</taxon>
        <taxon>Fungi</taxon>
        <taxon>Dikarya</taxon>
        <taxon>Basidiomycota</taxon>
        <taxon>Agaricomycotina</taxon>
        <taxon>Agaricomycetes</taxon>
        <taxon>Agaricomycetidae</taxon>
        <taxon>Agaricales</taxon>
        <taxon>Agaricineae</taxon>
        <taxon>Galeropsidaceae</taxon>
        <taxon>Panaeolus</taxon>
    </lineage>
</organism>
<gene>
    <name evidence="2" type="ORF">CVT24_005113</name>
</gene>
<accession>A0A409W291</accession>
<dbReference type="CDD" id="cd09917">
    <property type="entry name" value="F-box_SF"/>
    <property type="match status" value="1"/>
</dbReference>
<dbReference type="SUPFAM" id="SSF81383">
    <property type="entry name" value="F-box domain"/>
    <property type="match status" value="1"/>
</dbReference>
<comment type="caution">
    <text evidence="2">The sequence shown here is derived from an EMBL/GenBank/DDBJ whole genome shotgun (WGS) entry which is preliminary data.</text>
</comment>
<dbReference type="InterPro" id="IPR032675">
    <property type="entry name" value="LRR_dom_sf"/>
</dbReference>
<evidence type="ECO:0000259" key="1">
    <source>
        <dbReference type="Pfam" id="PF12937"/>
    </source>
</evidence>
<proteinExistence type="predicted"/>